<dbReference type="InterPro" id="IPR002059">
    <property type="entry name" value="CSP_DNA-bd"/>
</dbReference>
<protein>
    <submittedName>
        <fullName evidence="2">Cold shock CspA family protein</fullName>
    </submittedName>
</protein>
<dbReference type="RefSeq" id="WP_132421029.1">
    <property type="nucleotide sequence ID" value="NZ_SMFZ01000001.1"/>
</dbReference>
<evidence type="ECO:0000259" key="1">
    <source>
        <dbReference type="PROSITE" id="PS51857"/>
    </source>
</evidence>
<gene>
    <name evidence="2" type="ORF">EV378_0374</name>
</gene>
<evidence type="ECO:0000313" key="2">
    <source>
        <dbReference type="EMBL" id="TCK24600.1"/>
    </source>
</evidence>
<organism evidence="2 3">
    <name type="scientific">Pseudonocardia endophytica</name>
    <dbReference type="NCBI Taxonomy" id="401976"/>
    <lineage>
        <taxon>Bacteria</taxon>
        <taxon>Bacillati</taxon>
        <taxon>Actinomycetota</taxon>
        <taxon>Actinomycetes</taxon>
        <taxon>Pseudonocardiales</taxon>
        <taxon>Pseudonocardiaceae</taxon>
        <taxon>Pseudonocardia</taxon>
    </lineage>
</organism>
<dbReference type="OrthoDB" id="3578610at2"/>
<feature type="domain" description="CSD" evidence="1">
    <location>
        <begin position="1"/>
        <end position="65"/>
    </location>
</feature>
<dbReference type="PROSITE" id="PS51857">
    <property type="entry name" value="CSD_2"/>
    <property type="match status" value="1"/>
</dbReference>
<proteinExistence type="predicted"/>
<dbReference type="Proteomes" id="UP000295560">
    <property type="component" value="Unassembled WGS sequence"/>
</dbReference>
<dbReference type="SUPFAM" id="SSF50249">
    <property type="entry name" value="Nucleic acid-binding proteins"/>
    <property type="match status" value="1"/>
</dbReference>
<sequence>MHTGTVTSFNAQAGVGKIAMDDGTTVTVSRGDIDGGGGQSLREGERVRFQLQQHPDGMAATHVYTL</sequence>
<comment type="caution">
    <text evidence="2">The sequence shown here is derived from an EMBL/GenBank/DDBJ whole genome shotgun (WGS) entry which is preliminary data.</text>
</comment>
<dbReference type="EMBL" id="SMFZ01000001">
    <property type="protein sequence ID" value="TCK24600.1"/>
    <property type="molecule type" value="Genomic_DNA"/>
</dbReference>
<dbReference type="Gene3D" id="2.40.50.140">
    <property type="entry name" value="Nucleic acid-binding proteins"/>
    <property type="match status" value="1"/>
</dbReference>
<dbReference type="Pfam" id="PF00313">
    <property type="entry name" value="CSD"/>
    <property type="match status" value="1"/>
</dbReference>
<evidence type="ECO:0000313" key="3">
    <source>
        <dbReference type="Proteomes" id="UP000295560"/>
    </source>
</evidence>
<accession>A0A4R1HV89</accession>
<dbReference type="AlphaFoldDB" id="A0A4R1HV89"/>
<name>A0A4R1HV89_PSEEN</name>
<dbReference type="InterPro" id="IPR012340">
    <property type="entry name" value="NA-bd_OB-fold"/>
</dbReference>
<reference evidence="2 3" key="1">
    <citation type="submission" date="2019-03" db="EMBL/GenBank/DDBJ databases">
        <title>Sequencing the genomes of 1000 actinobacteria strains.</title>
        <authorList>
            <person name="Klenk H.-P."/>
        </authorList>
    </citation>
    <scope>NUCLEOTIDE SEQUENCE [LARGE SCALE GENOMIC DNA]</scope>
    <source>
        <strain evidence="2 3">DSM 44969</strain>
    </source>
</reference>
<keyword evidence="3" id="KW-1185">Reference proteome</keyword>
<dbReference type="GO" id="GO:0003676">
    <property type="term" value="F:nucleic acid binding"/>
    <property type="evidence" value="ECO:0007669"/>
    <property type="project" value="InterPro"/>
</dbReference>